<gene>
    <name evidence="1" type="ORF">NA57DRAFT_77877</name>
</gene>
<evidence type="ECO:0000313" key="2">
    <source>
        <dbReference type="Proteomes" id="UP000799772"/>
    </source>
</evidence>
<dbReference type="EMBL" id="ML978128">
    <property type="protein sequence ID" value="KAF2097624.1"/>
    <property type="molecule type" value="Genomic_DNA"/>
</dbReference>
<comment type="caution">
    <text evidence="1">The sequence shown here is derived from an EMBL/GenBank/DDBJ whole genome shotgun (WGS) entry which is preliminary data.</text>
</comment>
<dbReference type="OrthoDB" id="2935572at2759"/>
<dbReference type="InterPro" id="IPR035979">
    <property type="entry name" value="RBD_domain_sf"/>
</dbReference>
<dbReference type="Proteomes" id="UP000799772">
    <property type="component" value="Unassembled WGS sequence"/>
</dbReference>
<keyword evidence="2" id="KW-1185">Reference proteome</keyword>
<sequence length="415" mass="46030">MAETVTIGKTYFEALLRRAEFHTDQDERKDKIVDEVIISKVEHARLTRAEREYSILRTALFRGGLTAETLDVLISGAPSSDDDFVKVEPWESTFTVPKTVPVTITNPDSSTTPQASNNLNSTTSYLNARTGIDRKSSFGASVESPGQDEHFMPESTDAYAARAPFPRNDQRTILISNLSDRATHQDLVGILRGGRLLDVYLRNDRSATVSFVEGAADFVAYAKRNDFYMHGKRLEIRWNDRQFHLPYHVANKIASGATRNLVIRNNTRQTSNPSSQTPITEQSLREDLEHIHNLVVVSATSKNGDWYVSTNSIHNALFARTCMMSRAKYKGNKIEWYPDECAGPLPQPRQKSSPPWKTAQVAQTKKPAPSLANRFDVLDIDGTDDTSSGAEDDGLPLGLRGGGIGLNWADSTIAA</sequence>
<dbReference type="GO" id="GO:0003676">
    <property type="term" value="F:nucleic acid binding"/>
    <property type="evidence" value="ECO:0007669"/>
    <property type="project" value="InterPro"/>
</dbReference>
<evidence type="ECO:0008006" key="3">
    <source>
        <dbReference type="Google" id="ProtNLM"/>
    </source>
</evidence>
<organism evidence="1 2">
    <name type="scientific">Rhizodiscina lignyota</name>
    <dbReference type="NCBI Taxonomy" id="1504668"/>
    <lineage>
        <taxon>Eukaryota</taxon>
        <taxon>Fungi</taxon>
        <taxon>Dikarya</taxon>
        <taxon>Ascomycota</taxon>
        <taxon>Pezizomycotina</taxon>
        <taxon>Dothideomycetes</taxon>
        <taxon>Pleosporomycetidae</taxon>
        <taxon>Aulographales</taxon>
        <taxon>Rhizodiscinaceae</taxon>
        <taxon>Rhizodiscina</taxon>
    </lineage>
</organism>
<reference evidence="1" key="1">
    <citation type="journal article" date="2020" name="Stud. Mycol.">
        <title>101 Dothideomycetes genomes: a test case for predicting lifestyles and emergence of pathogens.</title>
        <authorList>
            <person name="Haridas S."/>
            <person name="Albert R."/>
            <person name="Binder M."/>
            <person name="Bloem J."/>
            <person name="Labutti K."/>
            <person name="Salamov A."/>
            <person name="Andreopoulos B."/>
            <person name="Baker S."/>
            <person name="Barry K."/>
            <person name="Bills G."/>
            <person name="Bluhm B."/>
            <person name="Cannon C."/>
            <person name="Castanera R."/>
            <person name="Culley D."/>
            <person name="Daum C."/>
            <person name="Ezra D."/>
            <person name="Gonzalez J."/>
            <person name="Henrissat B."/>
            <person name="Kuo A."/>
            <person name="Liang C."/>
            <person name="Lipzen A."/>
            <person name="Lutzoni F."/>
            <person name="Magnuson J."/>
            <person name="Mondo S."/>
            <person name="Nolan M."/>
            <person name="Ohm R."/>
            <person name="Pangilinan J."/>
            <person name="Park H.-J."/>
            <person name="Ramirez L."/>
            <person name="Alfaro M."/>
            <person name="Sun H."/>
            <person name="Tritt A."/>
            <person name="Yoshinaga Y."/>
            <person name="Zwiers L.-H."/>
            <person name="Turgeon B."/>
            <person name="Goodwin S."/>
            <person name="Spatafora J."/>
            <person name="Crous P."/>
            <person name="Grigoriev I."/>
        </authorList>
    </citation>
    <scope>NUCLEOTIDE SEQUENCE</scope>
    <source>
        <strain evidence="1">CBS 133067</strain>
    </source>
</reference>
<accession>A0A9P4IEJ5</accession>
<evidence type="ECO:0000313" key="1">
    <source>
        <dbReference type="EMBL" id="KAF2097624.1"/>
    </source>
</evidence>
<dbReference type="SUPFAM" id="SSF54928">
    <property type="entry name" value="RNA-binding domain, RBD"/>
    <property type="match status" value="1"/>
</dbReference>
<proteinExistence type="predicted"/>
<dbReference type="AlphaFoldDB" id="A0A9P4IEJ5"/>
<name>A0A9P4IEJ5_9PEZI</name>
<dbReference type="CDD" id="cd12261">
    <property type="entry name" value="RRM1_3_MRN1"/>
    <property type="match status" value="1"/>
</dbReference>
<protein>
    <recommendedName>
        <fullName evidence="3">RRM domain-containing protein</fullName>
    </recommendedName>
</protein>